<dbReference type="EMBL" id="JACORT010000003">
    <property type="protein sequence ID" value="MBC5783369.1"/>
    <property type="molecule type" value="Genomic_DNA"/>
</dbReference>
<name>A0A923SB26_9BURK</name>
<dbReference type="SUPFAM" id="SSF161084">
    <property type="entry name" value="MAPEG domain-like"/>
    <property type="match status" value="1"/>
</dbReference>
<dbReference type="RefSeq" id="WP_187076103.1">
    <property type="nucleotide sequence ID" value="NZ_JACORT010000003.1"/>
</dbReference>
<dbReference type="GO" id="GO:0016020">
    <property type="term" value="C:membrane"/>
    <property type="evidence" value="ECO:0007669"/>
    <property type="project" value="UniProtKB-SubCell"/>
</dbReference>
<evidence type="ECO:0000256" key="4">
    <source>
        <dbReference type="ARBA" id="ARBA00023136"/>
    </source>
</evidence>
<feature type="transmembrane region" description="Helical" evidence="5">
    <location>
        <begin position="118"/>
        <end position="137"/>
    </location>
</feature>
<evidence type="ECO:0000256" key="3">
    <source>
        <dbReference type="ARBA" id="ARBA00022989"/>
    </source>
</evidence>
<dbReference type="PANTHER" id="PTHR35371:SF1">
    <property type="entry name" value="BLR7753 PROTEIN"/>
    <property type="match status" value="1"/>
</dbReference>
<dbReference type="Proteomes" id="UP000608513">
    <property type="component" value="Unassembled WGS sequence"/>
</dbReference>
<gene>
    <name evidence="6" type="ORF">H8N03_10475</name>
</gene>
<proteinExistence type="predicted"/>
<organism evidence="6 7">
    <name type="scientific">Ramlibacter cellulosilyticus</name>
    <dbReference type="NCBI Taxonomy" id="2764187"/>
    <lineage>
        <taxon>Bacteria</taxon>
        <taxon>Pseudomonadati</taxon>
        <taxon>Pseudomonadota</taxon>
        <taxon>Betaproteobacteria</taxon>
        <taxon>Burkholderiales</taxon>
        <taxon>Comamonadaceae</taxon>
        <taxon>Ramlibacter</taxon>
    </lineage>
</organism>
<keyword evidence="4 5" id="KW-0472">Membrane</keyword>
<comment type="subcellular location">
    <subcellularLocation>
        <location evidence="1">Membrane</location>
    </subcellularLocation>
</comment>
<reference evidence="6" key="1">
    <citation type="submission" date="2020-08" db="EMBL/GenBank/DDBJ databases">
        <title>Ramlibacter sp. USB13 16S ribosomal RNA gene genome sequencing and assembly.</title>
        <authorList>
            <person name="Kang M."/>
        </authorList>
    </citation>
    <scope>NUCLEOTIDE SEQUENCE</scope>
    <source>
        <strain evidence="6">USB13</strain>
    </source>
</reference>
<dbReference type="InterPro" id="IPR001129">
    <property type="entry name" value="Membr-assoc_MAPEG"/>
</dbReference>
<evidence type="ECO:0000256" key="5">
    <source>
        <dbReference type="SAM" id="Phobius"/>
    </source>
</evidence>
<evidence type="ECO:0000256" key="1">
    <source>
        <dbReference type="ARBA" id="ARBA00004370"/>
    </source>
</evidence>
<evidence type="ECO:0000256" key="2">
    <source>
        <dbReference type="ARBA" id="ARBA00022692"/>
    </source>
</evidence>
<dbReference type="InterPro" id="IPR023352">
    <property type="entry name" value="MAPEG-like_dom_sf"/>
</dbReference>
<sequence>MNYAHMTVAYWCVLAAVLLPYGCAYLAKSQGFGKPRSQGGYDNNDPRAWLARQQGWQARANAAQANSFEALPFFIGAVIIAHQLGAAQTRLDILAVLFVFMRIVYIALYVGGFGLPRSAVWGAAFLINILIFLGAAWR</sequence>
<dbReference type="PANTHER" id="PTHR35371">
    <property type="entry name" value="INNER MEMBRANE PROTEIN"/>
    <property type="match status" value="1"/>
</dbReference>
<keyword evidence="2 5" id="KW-0812">Transmembrane</keyword>
<feature type="transmembrane region" description="Helical" evidence="5">
    <location>
        <begin position="6"/>
        <end position="27"/>
    </location>
</feature>
<evidence type="ECO:0000313" key="7">
    <source>
        <dbReference type="Proteomes" id="UP000608513"/>
    </source>
</evidence>
<evidence type="ECO:0000313" key="6">
    <source>
        <dbReference type="EMBL" id="MBC5783369.1"/>
    </source>
</evidence>
<dbReference type="AlphaFoldDB" id="A0A923SB26"/>
<protein>
    <submittedName>
        <fullName evidence="6">MAPEG family protein</fullName>
    </submittedName>
</protein>
<comment type="caution">
    <text evidence="6">The sequence shown here is derived from an EMBL/GenBank/DDBJ whole genome shotgun (WGS) entry which is preliminary data.</text>
</comment>
<keyword evidence="7" id="KW-1185">Reference proteome</keyword>
<dbReference type="Gene3D" id="1.20.120.550">
    <property type="entry name" value="Membrane associated eicosanoid/glutathione metabolism-like domain"/>
    <property type="match status" value="1"/>
</dbReference>
<accession>A0A923SB26</accession>
<dbReference type="Pfam" id="PF01124">
    <property type="entry name" value="MAPEG"/>
    <property type="match status" value="1"/>
</dbReference>
<feature type="transmembrane region" description="Helical" evidence="5">
    <location>
        <begin position="93"/>
        <end position="112"/>
    </location>
</feature>
<keyword evidence="3 5" id="KW-1133">Transmembrane helix</keyword>